<dbReference type="AlphaFoldDB" id="A0A1W9KTA3"/>
<evidence type="ECO:0000313" key="2">
    <source>
        <dbReference type="EMBL" id="OQW87667.1"/>
    </source>
</evidence>
<dbReference type="InterPro" id="IPR009061">
    <property type="entry name" value="DNA-bd_dom_put_sf"/>
</dbReference>
<reference evidence="2 3" key="1">
    <citation type="submission" date="2017-01" db="EMBL/GenBank/DDBJ databases">
        <title>Novel large sulfur bacteria in the metagenomes of groundwater-fed chemosynthetic microbial mats in the Lake Huron basin.</title>
        <authorList>
            <person name="Sharrar A.M."/>
            <person name="Flood B.E."/>
            <person name="Bailey J.V."/>
            <person name="Jones D.S."/>
            <person name="Biddanda B."/>
            <person name="Ruberg S.A."/>
            <person name="Marcus D.N."/>
            <person name="Dick G.J."/>
        </authorList>
    </citation>
    <scope>NUCLEOTIDE SEQUENCE [LARGE SCALE GENOMIC DNA]</scope>
    <source>
        <strain evidence="2">A7</strain>
    </source>
</reference>
<feature type="domain" description="Helix-turn-helix" evidence="1">
    <location>
        <begin position="17"/>
        <end position="64"/>
    </location>
</feature>
<comment type="caution">
    <text evidence="2">The sequence shown here is derived from an EMBL/GenBank/DDBJ whole genome shotgun (WGS) entry which is preliminary data.</text>
</comment>
<name>A0A1W9KTA3_9BURK</name>
<gene>
    <name evidence="2" type="ORF">BWK72_12190</name>
</gene>
<organism evidence="2 3">
    <name type="scientific">Rhodoferax ferrireducens</name>
    <dbReference type="NCBI Taxonomy" id="192843"/>
    <lineage>
        <taxon>Bacteria</taxon>
        <taxon>Pseudomonadati</taxon>
        <taxon>Pseudomonadota</taxon>
        <taxon>Betaproteobacteria</taxon>
        <taxon>Burkholderiales</taxon>
        <taxon>Comamonadaceae</taxon>
        <taxon>Rhodoferax</taxon>
    </lineage>
</organism>
<dbReference type="EMBL" id="MTEI01000007">
    <property type="protein sequence ID" value="OQW87667.1"/>
    <property type="molecule type" value="Genomic_DNA"/>
</dbReference>
<dbReference type="SUPFAM" id="SSF46955">
    <property type="entry name" value="Putative DNA-binding domain"/>
    <property type="match status" value="1"/>
</dbReference>
<sequence>MTLPTIVQASKLLLDERAAAEVLDVTPGTLSVWRSTGRYSLPFLKVGRKVRYRHCDLMAWLDKRTRENGATA</sequence>
<dbReference type="Pfam" id="PF12728">
    <property type="entry name" value="HTH_17"/>
    <property type="match status" value="1"/>
</dbReference>
<accession>A0A1W9KTA3</accession>
<evidence type="ECO:0000259" key="1">
    <source>
        <dbReference type="Pfam" id="PF12728"/>
    </source>
</evidence>
<dbReference type="InterPro" id="IPR041657">
    <property type="entry name" value="HTH_17"/>
</dbReference>
<dbReference type="InterPro" id="IPR036388">
    <property type="entry name" value="WH-like_DNA-bd_sf"/>
</dbReference>
<dbReference type="Proteomes" id="UP000192505">
    <property type="component" value="Unassembled WGS sequence"/>
</dbReference>
<protein>
    <recommendedName>
        <fullName evidence="1">Helix-turn-helix domain-containing protein</fullName>
    </recommendedName>
</protein>
<evidence type="ECO:0000313" key="3">
    <source>
        <dbReference type="Proteomes" id="UP000192505"/>
    </source>
</evidence>
<proteinExistence type="predicted"/>
<dbReference type="Gene3D" id="1.10.10.10">
    <property type="entry name" value="Winged helix-like DNA-binding domain superfamily/Winged helix DNA-binding domain"/>
    <property type="match status" value="1"/>
</dbReference>